<accession>F7PLX7</accession>
<gene>
    <name evidence="1" type="ORF">HLRTI_000479</name>
</gene>
<reference evidence="1 2" key="1">
    <citation type="journal article" date="2011" name="J. Bacteriol.">
        <title>Genome sequence of Halorhabdus tiamatea, the first archaeon isolated from a deep-sea anoxic brine lake.</title>
        <authorList>
            <person name="Antunes A."/>
            <person name="Alam I."/>
            <person name="Bajic V.B."/>
            <person name="Stingl U."/>
        </authorList>
    </citation>
    <scope>NUCLEOTIDE SEQUENCE [LARGE SCALE GENOMIC DNA]</scope>
    <source>
        <strain evidence="1 2">SARL4B</strain>
    </source>
</reference>
<evidence type="ECO:0000313" key="2">
    <source>
        <dbReference type="Proteomes" id="UP000003861"/>
    </source>
</evidence>
<comment type="caution">
    <text evidence="1">The sequence shown here is derived from an EMBL/GenBank/DDBJ whole genome shotgun (WGS) entry which is preliminary data.</text>
</comment>
<dbReference type="RefSeq" id="WP_008527004.1">
    <property type="nucleotide sequence ID" value="NZ_AFNT02000003.1"/>
</dbReference>
<evidence type="ECO:0000313" key="1">
    <source>
        <dbReference type="EMBL" id="ERJ07437.1"/>
    </source>
</evidence>
<dbReference type="AlphaFoldDB" id="F7PLX7"/>
<organism evidence="1 2">
    <name type="scientific">Halorhabdus tiamatea SARL4B</name>
    <dbReference type="NCBI Taxonomy" id="1033806"/>
    <lineage>
        <taxon>Archaea</taxon>
        <taxon>Methanobacteriati</taxon>
        <taxon>Methanobacteriota</taxon>
        <taxon>Stenosarchaea group</taxon>
        <taxon>Halobacteria</taxon>
        <taxon>Halobacteriales</taxon>
        <taxon>Haloarculaceae</taxon>
        <taxon>Halorhabdus</taxon>
    </lineage>
</organism>
<dbReference type="EMBL" id="AFNT02000003">
    <property type="protein sequence ID" value="ERJ07437.1"/>
    <property type="molecule type" value="Genomic_DNA"/>
</dbReference>
<proteinExistence type="predicted"/>
<dbReference type="Proteomes" id="UP000003861">
    <property type="component" value="Unassembled WGS sequence"/>
</dbReference>
<sequence length="154" mass="16961">MTGLVDPSLWESVESLKVSEELSCPVCNWETHHFYRLGAEPNPDDPDERGFCGSCLADLLAGNGPFDGSDYRVIDADRHGHDLEYPVVTVEVHARAFPDDETAQQEVATDFAYILENALESFTVDSVEGEIEIGHVEAQVLEPERRAAPEAGDD</sequence>
<name>F7PLX7_9EURY</name>
<reference evidence="1 2" key="2">
    <citation type="journal article" date="2013" name="PLoS ONE">
        <title>INDIGO - INtegrated Data Warehouse of MIcrobial GenOmes with Examples from the Red Sea Extremophiles.</title>
        <authorList>
            <person name="Alam I."/>
            <person name="Antunes A."/>
            <person name="Kamau A.A."/>
            <person name="Ba Alawi W."/>
            <person name="Kalkatawi M."/>
            <person name="Stingl U."/>
            <person name="Bajic V.B."/>
        </authorList>
    </citation>
    <scope>NUCLEOTIDE SEQUENCE [LARGE SCALE GENOMIC DNA]</scope>
    <source>
        <strain evidence="1 2">SARL4B</strain>
    </source>
</reference>
<protein>
    <submittedName>
        <fullName evidence="1">Uncharacterized protein</fullName>
    </submittedName>
</protein>